<keyword evidence="3" id="KW-0472">Membrane</keyword>
<feature type="transmembrane region" description="Helical" evidence="3">
    <location>
        <begin position="148"/>
        <end position="167"/>
    </location>
</feature>
<feature type="transmembrane region" description="Helical" evidence="3">
    <location>
        <begin position="38"/>
        <end position="60"/>
    </location>
</feature>
<name>A0A7X3K1T0_9HYPH</name>
<evidence type="ECO:0000256" key="1">
    <source>
        <dbReference type="ARBA" id="ARBA00022679"/>
    </source>
</evidence>
<feature type="transmembrane region" description="Helical" evidence="3">
    <location>
        <begin position="173"/>
        <end position="195"/>
    </location>
</feature>
<dbReference type="PROSITE" id="PS00379">
    <property type="entry name" value="CDP_ALCOHOL_P_TRANSF"/>
    <property type="match status" value="1"/>
</dbReference>
<evidence type="ECO:0000313" key="5">
    <source>
        <dbReference type="Proteomes" id="UP000438106"/>
    </source>
</evidence>
<dbReference type="EMBL" id="WQRF01000001">
    <property type="protein sequence ID" value="MVS97417.1"/>
    <property type="molecule type" value="Genomic_DNA"/>
</dbReference>
<comment type="similarity">
    <text evidence="2">Belongs to the CDP-alcohol phosphatidyltransferase class-I family.</text>
</comment>
<dbReference type="InterPro" id="IPR048254">
    <property type="entry name" value="CDP_ALCOHOL_P_TRANSF_CS"/>
</dbReference>
<dbReference type="GO" id="GO:0016020">
    <property type="term" value="C:membrane"/>
    <property type="evidence" value="ECO:0007669"/>
    <property type="project" value="InterPro"/>
</dbReference>
<accession>A0A7X3K1T0</accession>
<keyword evidence="3" id="KW-0812">Transmembrane</keyword>
<dbReference type="Pfam" id="PF01066">
    <property type="entry name" value="CDP-OH_P_transf"/>
    <property type="match status" value="1"/>
</dbReference>
<gene>
    <name evidence="4" type="ORF">GO014_00045</name>
</gene>
<organism evidence="4 5">
    <name type="scientific">Devosia marina</name>
    <dbReference type="NCBI Taxonomy" id="2683198"/>
    <lineage>
        <taxon>Bacteria</taxon>
        <taxon>Pseudomonadati</taxon>
        <taxon>Pseudomonadota</taxon>
        <taxon>Alphaproteobacteria</taxon>
        <taxon>Hyphomicrobiales</taxon>
        <taxon>Devosiaceae</taxon>
        <taxon>Devosia</taxon>
    </lineage>
</organism>
<comment type="caution">
    <text evidence="4">The sequence shown here is derived from an EMBL/GenBank/DDBJ whole genome shotgun (WGS) entry which is preliminary data.</text>
</comment>
<keyword evidence="1 2" id="KW-0808">Transferase</keyword>
<dbReference type="InterPro" id="IPR000462">
    <property type="entry name" value="CDP-OH_P_trans"/>
</dbReference>
<dbReference type="Proteomes" id="UP000438106">
    <property type="component" value="Unassembled WGS sequence"/>
</dbReference>
<keyword evidence="5" id="KW-1185">Reference proteome</keyword>
<protein>
    <submittedName>
        <fullName evidence="4">CDP-alcohol phosphatidyltransferase family protein</fullName>
    </submittedName>
</protein>
<dbReference type="GO" id="GO:0008654">
    <property type="term" value="P:phospholipid biosynthetic process"/>
    <property type="evidence" value="ECO:0007669"/>
    <property type="project" value="InterPro"/>
</dbReference>
<dbReference type="AlphaFoldDB" id="A0A7X3K1T0"/>
<reference evidence="4 5" key="1">
    <citation type="submission" date="2019-12" db="EMBL/GenBank/DDBJ databases">
        <title>Devosia maris sp. nov., isolated from the deep seawater.</title>
        <authorList>
            <person name="Liu Y."/>
        </authorList>
    </citation>
    <scope>NUCLEOTIDE SEQUENCE [LARGE SCALE GENOMIC DNA]</scope>
    <source>
        <strain evidence="4 5">L53-10-65</strain>
    </source>
</reference>
<sequence>MLDSYIIPTQERLLRPLAAWLLAHGATANRITLVGFVIGLGAVPAIAGGQFTLGLVLIALNRIFDGLDGAVARLAGPTDRGAFLDIALDFFFYAAIPFAFVLVDPAVNGLAGSLLLFSFVGTGSSFLAFAVIAQRRGLTSLKMPKKGLYYLGGITEGAETIALFALICLFPEHFAIIATVFAALAFVTTLVRWWWGWKAFAE</sequence>
<dbReference type="GO" id="GO:0016780">
    <property type="term" value="F:phosphotransferase activity, for other substituted phosphate groups"/>
    <property type="evidence" value="ECO:0007669"/>
    <property type="project" value="InterPro"/>
</dbReference>
<dbReference type="RefSeq" id="WP_157288624.1">
    <property type="nucleotide sequence ID" value="NZ_WQRF01000001.1"/>
</dbReference>
<keyword evidence="3" id="KW-1133">Transmembrane helix</keyword>
<proteinExistence type="inferred from homology"/>
<dbReference type="Gene3D" id="1.20.120.1760">
    <property type="match status" value="1"/>
</dbReference>
<evidence type="ECO:0000256" key="2">
    <source>
        <dbReference type="RuleBase" id="RU003750"/>
    </source>
</evidence>
<evidence type="ECO:0000256" key="3">
    <source>
        <dbReference type="SAM" id="Phobius"/>
    </source>
</evidence>
<dbReference type="InterPro" id="IPR043130">
    <property type="entry name" value="CDP-OH_PTrfase_TM_dom"/>
</dbReference>
<evidence type="ECO:0000313" key="4">
    <source>
        <dbReference type="EMBL" id="MVS97417.1"/>
    </source>
</evidence>
<feature type="transmembrane region" description="Helical" evidence="3">
    <location>
        <begin position="81"/>
        <end position="103"/>
    </location>
</feature>
<feature type="transmembrane region" description="Helical" evidence="3">
    <location>
        <begin position="109"/>
        <end position="132"/>
    </location>
</feature>